<organism evidence="2 3">
    <name type="scientific">Symbiodinium microadriaticum</name>
    <name type="common">Dinoflagellate</name>
    <name type="synonym">Zooxanthella microadriatica</name>
    <dbReference type="NCBI Taxonomy" id="2951"/>
    <lineage>
        <taxon>Eukaryota</taxon>
        <taxon>Sar</taxon>
        <taxon>Alveolata</taxon>
        <taxon>Dinophyceae</taxon>
        <taxon>Suessiales</taxon>
        <taxon>Symbiodiniaceae</taxon>
        <taxon>Symbiodinium</taxon>
    </lineage>
</organism>
<evidence type="ECO:0000313" key="2">
    <source>
        <dbReference type="EMBL" id="OLQ04835.1"/>
    </source>
</evidence>
<comment type="caution">
    <text evidence="2">The sequence shown here is derived from an EMBL/GenBank/DDBJ whole genome shotgun (WGS) entry which is preliminary data.</text>
</comment>
<name>A0A1Q9EBM6_SYMMI</name>
<keyword evidence="3" id="KW-1185">Reference proteome</keyword>
<gene>
    <name evidence="2" type="ORF">AK812_SmicGene12057</name>
</gene>
<proteinExistence type="predicted"/>
<sequence>MGILRCFGTGDGTFEGPATCTAVEPAAWALRQPPRLLREIQEHSLKIDAVRLRPLRQQMASFLKVPTSFEDDEDDASKAADDEIPRPPDSPLNNLAKFRSKHARTQDGYLCAAAGVKDEQAFTGCTDLPAPDGTNIGRKWCYIEPAQVETAGKEWGWCRAWTGWPDIVDGVELPA</sequence>
<evidence type="ECO:0000313" key="3">
    <source>
        <dbReference type="Proteomes" id="UP000186817"/>
    </source>
</evidence>
<accession>A0A1Q9EBM6</accession>
<dbReference type="EMBL" id="LSRX01000200">
    <property type="protein sequence ID" value="OLQ04835.1"/>
    <property type="molecule type" value="Genomic_DNA"/>
</dbReference>
<dbReference type="Proteomes" id="UP000186817">
    <property type="component" value="Unassembled WGS sequence"/>
</dbReference>
<feature type="region of interest" description="Disordered" evidence="1">
    <location>
        <begin position="63"/>
        <end position="94"/>
    </location>
</feature>
<dbReference type="AlphaFoldDB" id="A0A1Q9EBM6"/>
<dbReference type="OrthoDB" id="441660at2759"/>
<feature type="compositionally biased region" description="Basic and acidic residues" evidence="1">
    <location>
        <begin position="76"/>
        <end position="86"/>
    </location>
</feature>
<reference evidence="2 3" key="1">
    <citation type="submission" date="2016-02" db="EMBL/GenBank/DDBJ databases">
        <title>Genome analysis of coral dinoflagellate symbionts highlights evolutionary adaptations to a symbiotic lifestyle.</title>
        <authorList>
            <person name="Aranda M."/>
            <person name="Li Y."/>
            <person name="Liew Y.J."/>
            <person name="Baumgarten S."/>
            <person name="Simakov O."/>
            <person name="Wilson M."/>
            <person name="Piel J."/>
            <person name="Ashoor H."/>
            <person name="Bougouffa S."/>
            <person name="Bajic V.B."/>
            <person name="Ryu T."/>
            <person name="Ravasi T."/>
            <person name="Bayer T."/>
            <person name="Micklem G."/>
            <person name="Kim H."/>
            <person name="Bhak J."/>
            <person name="Lajeunesse T.C."/>
            <person name="Voolstra C.R."/>
        </authorList>
    </citation>
    <scope>NUCLEOTIDE SEQUENCE [LARGE SCALE GENOMIC DNA]</scope>
    <source>
        <strain evidence="2 3">CCMP2467</strain>
    </source>
</reference>
<protein>
    <submittedName>
        <fullName evidence="2">Uncharacterized protein</fullName>
    </submittedName>
</protein>
<evidence type="ECO:0000256" key="1">
    <source>
        <dbReference type="SAM" id="MobiDB-lite"/>
    </source>
</evidence>